<dbReference type="NCBIfam" id="TIGR01145">
    <property type="entry name" value="ATP_synt_delta"/>
    <property type="match status" value="1"/>
</dbReference>
<dbReference type="GO" id="GO:0046933">
    <property type="term" value="F:proton-transporting ATP synthase activity, rotational mechanism"/>
    <property type="evidence" value="ECO:0007669"/>
    <property type="project" value="UniProtKB-UniRule"/>
</dbReference>
<dbReference type="PRINTS" id="PR00125">
    <property type="entry name" value="ATPASEDELTA"/>
</dbReference>
<evidence type="ECO:0000313" key="9">
    <source>
        <dbReference type="EMBL" id="SEA17659.1"/>
    </source>
</evidence>
<evidence type="ECO:0000256" key="7">
    <source>
        <dbReference type="ARBA" id="ARBA00023310"/>
    </source>
</evidence>
<organism evidence="9 10">
    <name type="scientific">Thiothrix caldifontis</name>
    <dbReference type="NCBI Taxonomy" id="525918"/>
    <lineage>
        <taxon>Bacteria</taxon>
        <taxon>Pseudomonadati</taxon>
        <taxon>Pseudomonadota</taxon>
        <taxon>Gammaproteobacteria</taxon>
        <taxon>Thiotrichales</taxon>
        <taxon>Thiotrichaceae</taxon>
        <taxon>Thiothrix</taxon>
    </lineage>
</organism>
<dbReference type="RefSeq" id="WP_093066074.1">
    <property type="nucleotide sequence ID" value="NZ_FNQP01000005.1"/>
</dbReference>
<evidence type="ECO:0000256" key="8">
    <source>
        <dbReference type="HAMAP-Rule" id="MF_01416"/>
    </source>
</evidence>
<dbReference type="AlphaFoldDB" id="A0A1H3Z1M5"/>
<dbReference type="EMBL" id="FNQP01000005">
    <property type="protein sequence ID" value="SEA17659.1"/>
    <property type="molecule type" value="Genomic_DNA"/>
</dbReference>
<accession>A0A1H3Z1M5</accession>
<name>A0A1H3Z1M5_9GAMM</name>
<dbReference type="GO" id="GO:0045259">
    <property type="term" value="C:proton-transporting ATP synthase complex"/>
    <property type="evidence" value="ECO:0007669"/>
    <property type="project" value="UniProtKB-KW"/>
</dbReference>
<keyword evidence="4 8" id="KW-0406">Ion transport</keyword>
<keyword evidence="10" id="KW-1185">Reference proteome</keyword>
<evidence type="ECO:0000256" key="2">
    <source>
        <dbReference type="ARBA" id="ARBA00022448"/>
    </source>
</evidence>
<proteinExistence type="inferred from homology"/>
<dbReference type="PROSITE" id="PS00389">
    <property type="entry name" value="ATPASE_DELTA"/>
    <property type="match status" value="1"/>
</dbReference>
<comment type="similarity">
    <text evidence="8">Belongs to the ATPase delta chain family.</text>
</comment>
<keyword evidence="6 8" id="KW-0139">CF(1)</keyword>
<dbReference type="NCBIfam" id="NF004402">
    <property type="entry name" value="PRK05758.2-2"/>
    <property type="match status" value="1"/>
</dbReference>
<dbReference type="HAMAP" id="MF_01416">
    <property type="entry name" value="ATP_synth_delta_bact"/>
    <property type="match status" value="1"/>
</dbReference>
<evidence type="ECO:0000313" key="10">
    <source>
        <dbReference type="Proteomes" id="UP000199397"/>
    </source>
</evidence>
<protein>
    <recommendedName>
        <fullName evidence="8">ATP synthase subunit delta</fullName>
    </recommendedName>
    <alternativeName>
        <fullName evidence="8">ATP synthase F(1) sector subunit delta</fullName>
    </alternativeName>
    <alternativeName>
        <fullName evidence="8">F-type ATPase subunit delta</fullName>
        <shortName evidence="8">F-ATPase subunit delta</shortName>
    </alternativeName>
</protein>
<dbReference type="SUPFAM" id="SSF47928">
    <property type="entry name" value="N-terminal domain of the delta subunit of the F1F0-ATP synthase"/>
    <property type="match status" value="1"/>
</dbReference>
<dbReference type="PANTHER" id="PTHR11910">
    <property type="entry name" value="ATP SYNTHASE DELTA CHAIN"/>
    <property type="match status" value="1"/>
</dbReference>
<dbReference type="OrthoDB" id="9816221at2"/>
<dbReference type="Gene3D" id="1.10.520.20">
    <property type="entry name" value="N-terminal domain of the delta subunit of the F1F0-ATP synthase"/>
    <property type="match status" value="1"/>
</dbReference>
<dbReference type="InterPro" id="IPR026015">
    <property type="entry name" value="ATP_synth_OSCP/delta_N_sf"/>
</dbReference>
<keyword evidence="2 8" id="KW-0813">Transport</keyword>
<comment type="function">
    <text evidence="8">This protein is part of the stalk that links CF(0) to CF(1). It either transmits conformational changes from CF(0) to CF(1) or is implicated in proton conduction.</text>
</comment>
<evidence type="ECO:0000256" key="5">
    <source>
        <dbReference type="ARBA" id="ARBA00023136"/>
    </source>
</evidence>
<evidence type="ECO:0000256" key="6">
    <source>
        <dbReference type="ARBA" id="ARBA00023196"/>
    </source>
</evidence>
<keyword evidence="5 8" id="KW-0472">Membrane</keyword>
<keyword evidence="7 8" id="KW-0066">ATP synthesis</keyword>
<dbReference type="InterPro" id="IPR000711">
    <property type="entry name" value="ATPase_OSCP/dsu"/>
</dbReference>
<comment type="function">
    <text evidence="8">F(1)F(0) ATP synthase produces ATP from ADP in the presence of a proton or sodium gradient. F-type ATPases consist of two structural domains, F(1) containing the extramembraneous catalytic core and F(0) containing the membrane proton channel, linked together by a central stalk and a peripheral stalk. During catalysis, ATP synthesis in the catalytic domain of F(1) is coupled via a rotary mechanism of the central stalk subunits to proton translocation.</text>
</comment>
<evidence type="ECO:0000256" key="4">
    <source>
        <dbReference type="ARBA" id="ARBA00023065"/>
    </source>
</evidence>
<keyword evidence="3 8" id="KW-0375">Hydrogen ion transport</keyword>
<dbReference type="Proteomes" id="UP000199397">
    <property type="component" value="Unassembled WGS sequence"/>
</dbReference>
<dbReference type="GO" id="GO:0005886">
    <property type="term" value="C:plasma membrane"/>
    <property type="evidence" value="ECO:0007669"/>
    <property type="project" value="UniProtKB-SubCell"/>
</dbReference>
<evidence type="ECO:0000256" key="1">
    <source>
        <dbReference type="ARBA" id="ARBA00004370"/>
    </source>
</evidence>
<dbReference type="InterPro" id="IPR020781">
    <property type="entry name" value="ATPase_OSCP/d_CS"/>
</dbReference>
<sequence>MSDLTTAARPYARAVFEMAQEAGKLTEWSAQLAAMSAVVAAEGSSALLDHPRMTKEQKATVFGEIAGDALDEQGRNLLKALAEHDRFVLLPEISTIFEQMKAEAEGAIEAEIISAQEMSDDQQQTIAAALQKRLGREIKLVTKVDPTLMGGAIVRAGDLVIDGSIQSRLKDMKAALAR</sequence>
<keyword evidence="8" id="KW-1003">Cell membrane</keyword>
<reference evidence="9 10" key="1">
    <citation type="submission" date="2016-10" db="EMBL/GenBank/DDBJ databases">
        <authorList>
            <person name="de Groot N.N."/>
        </authorList>
    </citation>
    <scope>NUCLEOTIDE SEQUENCE [LARGE SCALE GENOMIC DNA]</scope>
    <source>
        <strain evidence="9 10">DSM 21228</strain>
    </source>
</reference>
<dbReference type="STRING" id="525918.SAMN05660964_01024"/>
<gene>
    <name evidence="8" type="primary">atpH</name>
    <name evidence="9" type="ORF">SAMN05660964_01024</name>
</gene>
<comment type="subcellular location">
    <subcellularLocation>
        <location evidence="8">Cell membrane</location>
        <topology evidence="8">Peripheral membrane protein</topology>
    </subcellularLocation>
    <subcellularLocation>
        <location evidence="1">Membrane</location>
    </subcellularLocation>
</comment>
<dbReference type="Pfam" id="PF00213">
    <property type="entry name" value="OSCP"/>
    <property type="match status" value="1"/>
</dbReference>
<evidence type="ECO:0000256" key="3">
    <source>
        <dbReference type="ARBA" id="ARBA00022781"/>
    </source>
</evidence>